<reference evidence="2" key="1">
    <citation type="submission" date="2015-10" db="EMBL/GenBank/DDBJ databases">
        <authorList>
            <person name="Devillers H."/>
        </authorList>
    </citation>
    <scope>NUCLEOTIDE SEQUENCE [LARGE SCALE GENOMIC DNA]</scope>
</reference>
<organism evidence="1 2">
    <name type="scientific">Lachancea quebecensis</name>
    <dbReference type="NCBI Taxonomy" id="1654605"/>
    <lineage>
        <taxon>Eukaryota</taxon>
        <taxon>Fungi</taxon>
        <taxon>Dikarya</taxon>
        <taxon>Ascomycota</taxon>
        <taxon>Saccharomycotina</taxon>
        <taxon>Saccharomycetes</taxon>
        <taxon>Saccharomycetales</taxon>
        <taxon>Saccharomycetaceae</taxon>
        <taxon>Lachancea</taxon>
    </lineage>
</organism>
<accession>A0A0P1KNT7</accession>
<proteinExistence type="predicted"/>
<protein>
    <submittedName>
        <fullName evidence="1">LAQU0S01e02542g1_1</fullName>
    </submittedName>
</protein>
<gene>
    <name evidence="1" type="ORF">LAQU0_S01e02542g</name>
</gene>
<dbReference type="EMBL" id="LN890560">
    <property type="protein sequence ID" value="CUS20257.1"/>
    <property type="molecule type" value="Genomic_DNA"/>
</dbReference>
<name>A0A0P1KNT7_9SACH</name>
<keyword evidence="2" id="KW-1185">Reference proteome</keyword>
<evidence type="ECO:0000313" key="2">
    <source>
        <dbReference type="Proteomes" id="UP000236544"/>
    </source>
</evidence>
<dbReference type="OrthoDB" id="4034162at2759"/>
<sequence length="77" mass="8919">MHPTAVLRNAQAASKAPSPHAMIYRRFAKPVGKMLTLCVGSYYSLFYAWEWLEQRELARESQQQQQQQRRSELPGPV</sequence>
<evidence type="ECO:0000313" key="1">
    <source>
        <dbReference type="EMBL" id="CUS20257.1"/>
    </source>
</evidence>
<dbReference type="AlphaFoldDB" id="A0A0P1KNT7"/>
<dbReference type="Proteomes" id="UP000236544">
    <property type="component" value="Unassembled WGS sequence"/>
</dbReference>